<dbReference type="InterPro" id="IPR027417">
    <property type="entry name" value="P-loop_NTPase"/>
</dbReference>
<dbReference type="InterPro" id="IPR011545">
    <property type="entry name" value="DEAD/DEAH_box_helicase_dom"/>
</dbReference>
<dbReference type="OrthoDB" id="416741at2759"/>
<comment type="catalytic activity">
    <reaction evidence="6">
        <text>ATP + H2O = ADP + phosphate + H(+)</text>
        <dbReference type="Rhea" id="RHEA:13065"/>
        <dbReference type="ChEBI" id="CHEBI:15377"/>
        <dbReference type="ChEBI" id="CHEBI:15378"/>
        <dbReference type="ChEBI" id="CHEBI:30616"/>
        <dbReference type="ChEBI" id="CHEBI:43474"/>
        <dbReference type="ChEBI" id="CHEBI:456216"/>
        <dbReference type="EC" id="3.6.4.13"/>
    </reaction>
    <physiologicalReaction direction="left-to-right" evidence="6">
        <dbReference type="Rhea" id="RHEA:13066"/>
    </physiologicalReaction>
</comment>
<dbReference type="InterPro" id="IPR021673">
    <property type="entry name" value="RLR_CTR"/>
</dbReference>
<dbReference type="Proteomes" id="UP000242913">
    <property type="component" value="Unassembled WGS sequence"/>
</dbReference>
<evidence type="ECO:0000259" key="9">
    <source>
        <dbReference type="PROSITE" id="PS51789"/>
    </source>
</evidence>
<dbReference type="EMBL" id="KZ270046">
    <property type="protein sequence ID" value="OZC07046.1"/>
    <property type="molecule type" value="Genomic_DNA"/>
</dbReference>
<dbReference type="Gene3D" id="2.170.150.30">
    <property type="entry name" value="RIG-I-like receptor, C-terminal regulatory domain"/>
    <property type="match status" value="1"/>
</dbReference>
<dbReference type="GO" id="GO:0003724">
    <property type="term" value="F:RNA helicase activity"/>
    <property type="evidence" value="ECO:0007669"/>
    <property type="project" value="UniProtKB-EC"/>
</dbReference>
<evidence type="ECO:0000313" key="10">
    <source>
        <dbReference type="EMBL" id="OZC07046.1"/>
    </source>
</evidence>
<dbReference type="InterPro" id="IPR001650">
    <property type="entry name" value="Helicase_C-like"/>
</dbReference>
<gene>
    <name evidence="10" type="ORF">X798_05973</name>
</gene>
<name>A0A238BQB9_9BILA</name>
<dbReference type="SUPFAM" id="SSF52540">
    <property type="entry name" value="P-loop containing nucleoside triphosphate hydrolases"/>
    <property type="match status" value="1"/>
</dbReference>
<dbReference type="GO" id="GO:0005524">
    <property type="term" value="F:ATP binding"/>
    <property type="evidence" value="ECO:0007669"/>
    <property type="project" value="UniProtKB-KW"/>
</dbReference>
<dbReference type="PROSITE" id="PS51789">
    <property type="entry name" value="RLR_CTR"/>
    <property type="match status" value="1"/>
</dbReference>
<dbReference type="Gene3D" id="3.40.50.300">
    <property type="entry name" value="P-loop containing nucleotide triphosphate hydrolases"/>
    <property type="match status" value="2"/>
</dbReference>
<dbReference type="SMART" id="SM00490">
    <property type="entry name" value="HELICc"/>
    <property type="match status" value="1"/>
</dbReference>
<evidence type="ECO:0000259" key="8">
    <source>
        <dbReference type="PROSITE" id="PS51194"/>
    </source>
</evidence>
<dbReference type="PANTHER" id="PTHR14074">
    <property type="entry name" value="HELICASE WITH DEATH DOMAIN-RELATED"/>
    <property type="match status" value="1"/>
</dbReference>
<dbReference type="PROSITE" id="PS51192">
    <property type="entry name" value="HELICASE_ATP_BIND_1"/>
    <property type="match status" value="1"/>
</dbReference>
<keyword evidence="2" id="KW-0399">Innate immunity</keyword>
<dbReference type="Gene3D" id="1.20.1320.30">
    <property type="match status" value="1"/>
</dbReference>
<feature type="domain" description="RLR CTR" evidence="9">
    <location>
        <begin position="904"/>
        <end position="1035"/>
    </location>
</feature>
<accession>A0A238BQB9</accession>
<protein>
    <recommendedName>
        <fullName evidence="12">RNA helicase</fullName>
    </recommendedName>
</protein>
<dbReference type="GO" id="GO:0003676">
    <property type="term" value="F:nucleic acid binding"/>
    <property type="evidence" value="ECO:0007669"/>
    <property type="project" value="InterPro"/>
</dbReference>
<dbReference type="GO" id="GO:0005737">
    <property type="term" value="C:cytoplasm"/>
    <property type="evidence" value="ECO:0007669"/>
    <property type="project" value="TreeGrafter"/>
</dbReference>
<evidence type="ECO:0000256" key="2">
    <source>
        <dbReference type="ARBA" id="ARBA00022588"/>
    </source>
</evidence>
<evidence type="ECO:0000259" key="7">
    <source>
        <dbReference type="PROSITE" id="PS51192"/>
    </source>
</evidence>
<keyword evidence="4" id="KW-0067">ATP-binding</keyword>
<evidence type="ECO:0000256" key="5">
    <source>
        <dbReference type="ARBA" id="ARBA00022859"/>
    </source>
</evidence>
<sequence>MFCLPLYLSVGLHLYRYQSRYQGEIDSYCDRVTIEERKGRSGYQSFVITAVTAAFGITTTVLRTTANVMSPEQQLRLLYLYDEEIIKRIAVHHVEAINFAHLLKPNEYETLLEQYHFSWNTFAVKLWERLWKAPTRILLFETVLSFLVPCDPKLHRRLSCMDLRSNLSDLNEILKNIDGILNNMDPYIVCEKISCISRHHANLMMPVKNTIEKLGETSAKKYILRAALDMGNGAFLDLLNAIAACSDVAYDFVTESYPDFERYYRLFTHERGKIQRGKIYFCDCDVPIANVIDESRSNELENKYMIDLRYEHFPVSASDPSKDDIYEGEIIVLRKYQEELAQPAYDGWNTLICAPTGTGKTVIATSIARNHLVLGRKNNLYTKICFFVTNTTFLEQQTKLFEKFVGHRWKVVFLSGVMVNTPLVETIKAYDVIIITPQLIVNLLKTCDEGNLPFSLSSFSLIFFDEAHHADGNHPYNVIMYDYHDMKYSGQIPDGKRLPQVVGLTASLGIGNAQNASEAVKHFVKICANLDITVLSYVHENIDELRAFSSIAVDETKLVASSLTTDSIAIDILNLLKRFESILSKTARSISISDKIYQHSDQDVLFSLQNPPEIKYSKVYETWFSDLLVRSVPIAKLEQESRFHIMTCLEFIEILFRTLDYYIHFPSYVAKKYFESKFNVFQHADQRLVDIMRTCLLKTTVGNKTDNELYNELLRELRDQFVKQKDGRAIIFVLTREFAWRLSEELNKDENLQMLNVKSDFITGINAPGEIGGQSINQQRDTLARFTSGDSKILCATSVAEEGIDIQKCNLVIKYNYVTNEIAHVQRRDSVLGRSRVANARCILLTCDPKLKAREEKNIIREQIMQNALHLINQKPPNWFREEVQKYVEQNAIERTRKKLLLNEKKVALTSKRYTLLCKKCDAIICDSNDIVVASSCTQYLCVCKEIWNRSIQRSFPKDMVEREACYQLKGIGSICCVRCSHHWGRIVRFNDFTLPVIAANAFVLVAENGERFQRKRWKQIVENLFEPRNIELYDYAAMKTATSTLPELIVNNFCS</sequence>
<dbReference type="InterPro" id="IPR038557">
    <property type="entry name" value="RLR_C_sf"/>
</dbReference>
<evidence type="ECO:0000256" key="6">
    <source>
        <dbReference type="ARBA" id="ARBA00049390"/>
    </source>
</evidence>
<dbReference type="PANTHER" id="PTHR14074:SF29">
    <property type="entry name" value="DICER-RELATED HELICASE"/>
    <property type="match status" value="1"/>
</dbReference>
<dbReference type="InterPro" id="IPR051363">
    <property type="entry name" value="RLR_Helicase"/>
</dbReference>
<dbReference type="PROSITE" id="PS51194">
    <property type="entry name" value="HELICASE_CTER"/>
    <property type="match status" value="1"/>
</dbReference>
<organism evidence="10 11">
    <name type="scientific">Onchocerca flexuosa</name>
    <dbReference type="NCBI Taxonomy" id="387005"/>
    <lineage>
        <taxon>Eukaryota</taxon>
        <taxon>Metazoa</taxon>
        <taxon>Ecdysozoa</taxon>
        <taxon>Nematoda</taxon>
        <taxon>Chromadorea</taxon>
        <taxon>Rhabditida</taxon>
        <taxon>Spirurina</taxon>
        <taxon>Spiruromorpha</taxon>
        <taxon>Filarioidea</taxon>
        <taxon>Onchocercidae</taxon>
        <taxon>Onchocerca</taxon>
    </lineage>
</organism>
<comment type="similarity">
    <text evidence="1">Belongs to the helicase family. RLR subfamily.</text>
</comment>
<evidence type="ECO:0000313" key="11">
    <source>
        <dbReference type="Proteomes" id="UP000242913"/>
    </source>
</evidence>
<dbReference type="SMART" id="SM00487">
    <property type="entry name" value="DEXDc"/>
    <property type="match status" value="1"/>
</dbReference>
<evidence type="ECO:0000256" key="1">
    <source>
        <dbReference type="ARBA" id="ARBA00006866"/>
    </source>
</evidence>
<reference evidence="10 11" key="1">
    <citation type="submission" date="2015-12" db="EMBL/GenBank/DDBJ databases">
        <title>Draft genome of the nematode, Onchocerca flexuosa.</title>
        <authorList>
            <person name="Mitreva M."/>
        </authorList>
    </citation>
    <scope>NUCLEOTIDE SEQUENCE [LARGE SCALE GENOMIC DNA]</scope>
    <source>
        <strain evidence="10">Red Deer</strain>
    </source>
</reference>
<feature type="domain" description="Helicase ATP-binding" evidence="7">
    <location>
        <begin position="341"/>
        <end position="526"/>
    </location>
</feature>
<dbReference type="GO" id="GO:0045087">
    <property type="term" value="P:innate immune response"/>
    <property type="evidence" value="ECO:0007669"/>
    <property type="project" value="UniProtKB-KW"/>
</dbReference>
<evidence type="ECO:0008006" key="12">
    <source>
        <dbReference type="Google" id="ProtNLM"/>
    </source>
</evidence>
<dbReference type="AlphaFoldDB" id="A0A238BQB9"/>
<feature type="domain" description="Helicase C-terminal" evidence="8">
    <location>
        <begin position="709"/>
        <end position="884"/>
    </location>
</feature>
<dbReference type="Pfam" id="PF00270">
    <property type="entry name" value="DEAD"/>
    <property type="match status" value="1"/>
</dbReference>
<dbReference type="InterPro" id="IPR014001">
    <property type="entry name" value="Helicase_ATP-bd"/>
</dbReference>
<dbReference type="Pfam" id="PF11648">
    <property type="entry name" value="RIG-I_C-RD"/>
    <property type="match status" value="1"/>
</dbReference>
<proteinExistence type="inferred from homology"/>
<evidence type="ECO:0000256" key="3">
    <source>
        <dbReference type="ARBA" id="ARBA00022741"/>
    </source>
</evidence>
<keyword evidence="3" id="KW-0547">Nucleotide-binding</keyword>
<dbReference type="Pfam" id="PF00271">
    <property type="entry name" value="Helicase_C"/>
    <property type="match status" value="1"/>
</dbReference>
<keyword evidence="5" id="KW-0391">Immunity</keyword>
<evidence type="ECO:0000256" key="4">
    <source>
        <dbReference type="ARBA" id="ARBA00022840"/>
    </source>
</evidence>
<keyword evidence="11" id="KW-1185">Reference proteome</keyword>